<gene>
    <name evidence="2" type="ORF">J4710_03385</name>
</gene>
<dbReference type="EMBL" id="JAGETT010000013">
    <property type="protein sequence ID" value="MBO1919866.1"/>
    <property type="molecule type" value="Genomic_DNA"/>
</dbReference>
<dbReference type="AlphaFoldDB" id="A0A939SRE6"/>
<proteinExistence type="predicted"/>
<feature type="compositionally biased region" description="Polar residues" evidence="1">
    <location>
        <begin position="26"/>
        <end position="40"/>
    </location>
</feature>
<evidence type="ECO:0000313" key="2">
    <source>
        <dbReference type="EMBL" id="MBO1919866.1"/>
    </source>
</evidence>
<name>A0A939SRE6_STAXY</name>
<organism evidence="2">
    <name type="scientific">Staphylococcus xylosus</name>
    <dbReference type="NCBI Taxonomy" id="1288"/>
    <lineage>
        <taxon>Bacteria</taxon>
        <taxon>Bacillati</taxon>
        <taxon>Bacillota</taxon>
        <taxon>Bacilli</taxon>
        <taxon>Bacillales</taxon>
        <taxon>Staphylococcaceae</taxon>
        <taxon>Staphylococcus</taxon>
    </lineage>
</organism>
<comment type="caution">
    <text evidence="2">The sequence shown here is derived from an EMBL/GenBank/DDBJ whole genome shotgun (WGS) entry which is preliminary data.</text>
</comment>
<reference evidence="2" key="1">
    <citation type="submission" date="2021-03" db="EMBL/GenBank/DDBJ databases">
        <title>Molecular epidemiology and mechanisms of colistin and carbapenem resistance in Enterobacteriaceae from clinical isolates, the environment and porcine samples in Pretoria, South Africa.</title>
        <authorList>
            <person name="Bogoshi D."/>
            <person name="Mbelle N.M."/>
            <person name="Naidoo V."/>
            <person name="Osei Sekyere J."/>
        </authorList>
    </citation>
    <scope>NUCLEOTIDE SEQUENCE</scope>
    <source>
        <strain evidence="2">ESB009</strain>
    </source>
</reference>
<feature type="region of interest" description="Disordered" evidence="1">
    <location>
        <begin position="1"/>
        <end position="51"/>
    </location>
</feature>
<evidence type="ECO:0000256" key="1">
    <source>
        <dbReference type="SAM" id="MobiDB-lite"/>
    </source>
</evidence>
<feature type="compositionally biased region" description="Basic and acidic residues" evidence="1">
    <location>
        <begin position="41"/>
        <end position="51"/>
    </location>
</feature>
<accession>A0A939SRE6</accession>
<protein>
    <submittedName>
        <fullName evidence="2">Uncharacterized protein</fullName>
    </submittedName>
</protein>
<sequence>MLDARKAQHQNRVSSTENHATHHATNDNTSELKTTEQQTEIGHELDSEHENQLQYSQIMFNKVLQKVI</sequence>